<sequence length="52" mass="5097">MAGPANSLATVSAPAIQALTRPSRSVGTAAGTRAPTAEFATTSAKPTDTPAR</sequence>
<proteinExistence type="predicted"/>
<dbReference type="AlphaFoldDB" id="A0A7W7RPT3"/>
<organism evidence="2 3">
    <name type="scientific">Streptosporangium album</name>
    <dbReference type="NCBI Taxonomy" id="47479"/>
    <lineage>
        <taxon>Bacteria</taxon>
        <taxon>Bacillati</taxon>
        <taxon>Actinomycetota</taxon>
        <taxon>Actinomycetes</taxon>
        <taxon>Streptosporangiales</taxon>
        <taxon>Streptosporangiaceae</taxon>
        <taxon>Streptosporangium</taxon>
    </lineage>
</organism>
<accession>A0A7W7RPT3</accession>
<evidence type="ECO:0000256" key="1">
    <source>
        <dbReference type="SAM" id="MobiDB-lite"/>
    </source>
</evidence>
<dbReference type="EMBL" id="JACHJU010000001">
    <property type="protein sequence ID" value="MBB4935959.1"/>
    <property type="molecule type" value="Genomic_DNA"/>
</dbReference>
<evidence type="ECO:0000313" key="2">
    <source>
        <dbReference type="EMBL" id="MBB4935959.1"/>
    </source>
</evidence>
<name>A0A7W7RPT3_9ACTN</name>
<dbReference type="Proteomes" id="UP000534286">
    <property type="component" value="Unassembled WGS sequence"/>
</dbReference>
<comment type="caution">
    <text evidence="2">The sequence shown here is derived from an EMBL/GenBank/DDBJ whole genome shotgun (WGS) entry which is preliminary data.</text>
</comment>
<gene>
    <name evidence="2" type="ORF">FHR32_000264</name>
</gene>
<evidence type="ECO:0000313" key="3">
    <source>
        <dbReference type="Proteomes" id="UP000534286"/>
    </source>
</evidence>
<feature type="region of interest" description="Disordered" evidence="1">
    <location>
        <begin position="1"/>
        <end position="52"/>
    </location>
</feature>
<keyword evidence="3" id="KW-1185">Reference proteome</keyword>
<reference evidence="2 3" key="1">
    <citation type="submission" date="2020-08" db="EMBL/GenBank/DDBJ databases">
        <title>Sequencing the genomes of 1000 actinobacteria strains.</title>
        <authorList>
            <person name="Klenk H.-P."/>
        </authorList>
    </citation>
    <scope>NUCLEOTIDE SEQUENCE [LARGE SCALE GENOMIC DNA]</scope>
    <source>
        <strain evidence="2 3">DSM 43023</strain>
    </source>
</reference>
<protein>
    <submittedName>
        <fullName evidence="2">Uncharacterized protein</fullName>
    </submittedName>
</protein>